<reference evidence="7" key="1">
    <citation type="journal article" date="2019" name="bioRxiv">
        <title>The Genome of the Zebra Mussel, Dreissena polymorpha: A Resource for Invasive Species Research.</title>
        <authorList>
            <person name="McCartney M.A."/>
            <person name="Auch B."/>
            <person name="Kono T."/>
            <person name="Mallez S."/>
            <person name="Zhang Y."/>
            <person name="Obille A."/>
            <person name="Becker A."/>
            <person name="Abrahante J.E."/>
            <person name="Garbe J."/>
            <person name="Badalamenti J.P."/>
            <person name="Herman A."/>
            <person name="Mangelson H."/>
            <person name="Liachko I."/>
            <person name="Sullivan S."/>
            <person name="Sone E.D."/>
            <person name="Koren S."/>
            <person name="Silverstein K.A.T."/>
            <person name="Beckman K.B."/>
            <person name="Gohl D.M."/>
        </authorList>
    </citation>
    <scope>NUCLEOTIDE SEQUENCE</scope>
    <source>
        <strain evidence="7">Duluth1</strain>
        <tissue evidence="7">Whole animal</tissue>
    </source>
</reference>
<dbReference type="Proteomes" id="UP000828390">
    <property type="component" value="Unassembled WGS sequence"/>
</dbReference>
<keyword evidence="8" id="KW-1185">Reference proteome</keyword>
<organism evidence="7 8">
    <name type="scientific">Dreissena polymorpha</name>
    <name type="common">Zebra mussel</name>
    <name type="synonym">Mytilus polymorpha</name>
    <dbReference type="NCBI Taxonomy" id="45954"/>
    <lineage>
        <taxon>Eukaryota</taxon>
        <taxon>Metazoa</taxon>
        <taxon>Spiralia</taxon>
        <taxon>Lophotrochozoa</taxon>
        <taxon>Mollusca</taxon>
        <taxon>Bivalvia</taxon>
        <taxon>Autobranchia</taxon>
        <taxon>Heteroconchia</taxon>
        <taxon>Euheterodonta</taxon>
        <taxon>Imparidentia</taxon>
        <taxon>Neoheterodontei</taxon>
        <taxon>Myida</taxon>
        <taxon>Dreissenoidea</taxon>
        <taxon>Dreissenidae</taxon>
        <taxon>Dreissena</taxon>
    </lineage>
</organism>
<dbReference type="EMBL" id="JAIWYP010000004">
    <property type="protein sequence ID" value="KAH3833585.1"/>
    <property type="molecule type" value="Genomic_DNA"/>
</dbReference>
<evidence type="ECO:0000256" key="4">
    <source>
        <dbReference type="ARBA" id="ARBA00023054"/>
    </source>
</evidence>
<keyword evidence="4 5" id="KW-0175">Coiled coil</keyword>
<feature type="compositionally biased region" description="Polar residues" evidence="6">
    <location>
        <begin position="1"/>
        <end position="10"/>
    </location>
</feature>
<dbReference type="GO" id="GO:0007165">
    <property type="term" value="P:signal transduction"/>
    <property type="evidence" value="ECO:0007669"/>
    <property type="project" value="InterPro"/>
</dbReference>
<dbReference type="PRINTS" id="PR02083">
    <property type="entry name" value="GKINASEAP1"/>
</dbReference>
<dbReference type="AlphaFoldDB" id="A0A9D4K5S1"/>
<evidence type="ECO:0000313" key="7">
    <source>
        <dbReference type="EMBL" id="KAH3833585.1"/>
    </source>
</evidence>
<gene>
    <name evidence="7" type="ORF">DPMN_106897</name>
</gene>
<evidence type="ECO:0000256" key="5">
    <source>
        <dbReference type="SAM" id="Coils"/>
    </source>
</evidence>
<feature type="region of interest" description="Disordered" evidence="6">
    <location>
        <begin position="1"/>
        <end position="96"/>
    </location>
</feature>
<dbReference type="GO" id="GO:0005794">
    <property type="term" value="C:Golgi apparatus"/>
    <property type="evidence" value="ECO:0007669"/>
    <property type="project" value="UniProtKB-SubCell"/>
</dbReference>
<comment type="subcellular location">
    <subcellularLocation>
        <location evidence="1">Golgi apparatus</location>
    </subcellularLocation>
</comment>
<comment type="caution">
    <text evidence="7">The sequence shown here is derived from an EMBL/GenBank/DDBJ whole genome shotgun (WGS) entry which is preliminary data.</text>
</comment>
<feature type="compositionally biased region" description="Polar residues" evidence="6">
    <location>
        <begin position="165"/>
        <end position="175"/>
    </location>
</feature>
<feature type="region of interest" description="Disordered" evidence="6">
    <location>
        <begin position="120"/>
        <end position="187"/>
    </location>
</feature>
<dbReference type="PANTHER" id="PTHR14899:SF0">
    <property type="entry name" value="G KINASE-ANCHORING PROTEIN 1"/>
    <property type="match status" value="1"/>
</dbReference>
<protein>
    <recommendedName>
        <fullName evidence="9">G kinase-anchoring protein 1</fullName>
    </recommendedName>
</protein>
<evidence type="ECO:0000256" key="3">
    <source>
        <dbReference type="ARBA" id="ARBA00023034"/>
    </source>
</evidence>
<evidence type="ECO:0008006" key="9">
    <source>
        <dbReference type="Google" id="ProtNLM"/>
    </source>
</evidence>
<keyword evidence="3" id="KW-0333">Golgi apparatus</keyword>
<accession>A0A9D4K5S1</accession>
<dbReference type="OrthoDB" id="5864420at2759"/>
<proteinExistence type="inferred from homology"/>
<sequence>MAAIKVQQSRFALLKVEDDDSDNDSKKSIKGNANNQKSGQKKKNKKKKSQQAENEELRNLAFGIPGKGHHSAPSKPVSNGKQKVTEQQWDEWQKMDGEYAQDTFEKDLQQALLLSRLEVEQKTQVKSSQGTKSEEQGSGDSEKKSGKTKKKKDKPVAMSLDEFNKQQQEPTTSTDNHGHVKLHTNKVSSTNAERQFFETVENDVDRIIRQEKMQEEYKKQYAAESVVTAKYQEQITKMEKEIQFLRATMKKQEDELQQVKKRNKQLCVILAQGEMKDKAEVLAQVQELTEVKDELTDQVSGLNAELEKERSKVHALKSELDKVKGGKHK</sequence>
<dbReference type="PANTHER" id="PTHR14899">
    <property type="entry name" value="G KINASE ANCHORING PROTEIN 1"/>
    <property type="match status" value="1"/>
</dbReference>
<evidence type="ECO:0000256" key="1">
    <source>
        <dbReference type="ARBA" id="ARBA00004555"/>
    </source>
</evidence>
<evidence type="ECO:0000313" key="8">
    <source>
        <dbReference type="Proteomes" id="UP000828390"/>
    </source>
</evidence>
<feature type="compositionally biased region" description="Basic and acidic residues" evidence="6">
    <location>
        <begin position="132"/>
        <end position="145"/>
    </location>
</feature>
<feature type="compositionally biased region" description="Basic residues" evidence="6">
    <location>
        <begin position="39"/>
        <end position="49"/>
    </location>
</feature>
<evidence type="ECO:0000256" key="6">
    <source>
        <dbReference type="SAM" id="MobiDB-lite"/>
    </source>
</evidence>
<name>A0A9D4K5S1_DREPO</name>
<evidence type="ECO:0000256" key="2">
    <source>
        <dbReference type="ARBA" id="ARBA00006662"/>
    </source>
</evidence>
<reference evidence="7" key="2">
    <citation type="submission" date="2020-11" db="EMBL/GenBank/DDBJ databases">
        <authorList>
            <person name="McCartney M.A."/>
            <person name="Auch B."/>
            <person name="Kono T."/>
            <person name="Mallez S."/>
            <person name="Becker A."/>
            <person name="Gohl D.M."/>
            <person name="Silverstein K.A.T."/>
            <person name="Koren S."/>
            <person name="Bechman K.B."/>
            <person name="Herman A."/>
            <person name="Abrahante J.E."/>
            <person name="Garbe J."/>
        </authorList>
    </citation>
    <scope>NUCLEOTIDE SEQUENCE</scope>
    <source>
        <strain evidence="7">Duluth1</strain>
        <tissue evidence="7">Whole animal</tissue>
    </source>
</reference>
<feature type="coiled-coil region" evidence="5">
    <location>
        <begin position="228"/>
        <end position="319"/>
    </location>
</feature>
<dbReference type="InterPro" id="IPR026109">
    <property type="entry name" value="GKAP1"/>
</dbReference>
<feature type="compositionally biased region" description="Polar residues" evidence="6">
    <location>
        <begin position="76"/>
        <end position="87"/>
    </location>
</feature>
<comment type="similarity">
    <text evidence="2">Belongs to the GKAP1 family.</text>
</comment>